<dbReference type="EMBL" id="CP002353">
    <property type="protein sequence ID" value="ADV63890.1"/>
    <property type="molecule type" value="Genomic_DNA"/>
</dbReference>
<feature type="compositionally biased region" description="Polar residues" evidence="8">
    <location>
        <begin position="16"/>
        <end position="33"/>
    </location>
</feature>
<evidence type="ECO:0000256" key="6">
    <source>
        <dbReference type="ARBA" id="ARBA00023136"/>
    </source>
</evidence>
<dbReference type="HOGENOM" id="CLU_1127885_0_0_0"/>
<dbReference type="GO" id="GO:0022857">
    <property type="term" value="F:transmembrane transporter activity"/>
    <property type="evidence" value="ECO:0007669"/>
    <property type="project" value="InterPro"/>
</dbReference>
<dbReference type="Pfam" id="PF02472">
    <property type="entry name" value="ExbD"/>
    <property type="match status" value="1"/>
</dbReference>
<dbReference type="eggNOG" id="COG0848">
    <property type="taxonomic scope" value="Bacteria"/>
</dbReference>
<evidence type="ECO:0000256" key="4">
    <source>
        <dbReference type="ARBA" id="ARBA00022692"/>
    </source>
</evidence>
<accession>E8R5Y8</accession>
<dbReference type="KEGG" id="ipa:Isop_3328"/>
<dbReference type="GO" id="GO:0005886">
    <property type="term" value="C:plasma membrane"/>
    <property type="evidence" value="ECO:0007669"/>
    <property type="project" value="UniProtKB-SubCell"/>
</dbReference>
<keyword evidence="7" id="KW-0813">Transport</keyword>
<dbReference type="AlphaFoldDB" id="E8R5Y8"/>
<evidence type="ECO:0000256" key="3">
    <source>
        <dbReference type="ARBA" id="ARBA00022475"/>
    </source>
</evidence>
<feature type="region of interest" description="Disordered" evidence="8">
    <location>
        <begin position="1"/>
        <end position="37"/>
    </location>
</feature>
<evidence type="ECO:0000256" key="8">
    <source>
        <dbReference type="SAM" id="MobiDB-lite"/>
    </source>
</evidence>
<evidence type="ECO:0000313" key="10">
    <source>
        <dbReference type="Proteomes" id="UP000008631"/>
    </source>
</evidence>
<proteinExistence type="inferred from homology"/>
<keyword evidence="3" id="KW-1003">Cell membrane</keyword>
<keyword evidence="6" id="KW-0472">Membrane</keyword>
<dbReference type="GO" id="GO:0015031">
    <property type="term" value="P:protein transport"/>
    <property type="evidence" value="ECO:0007669"/>
    <property type="project" value="UniProtKB-KW"/>
</dbReference>
<comment type="similarity">
    <text evidence="2 7">Belongs to the ExbD/TolR family.</text>
</comment>
<sequence length="246" mass="26197">MTTPLPWPQPNPGSGPESNHAVNATAASASTDFNPFDPVSVGPHPREFGFATRGEAGGFLSSPLKARRLGLGPRGADPAASPELQVAPMLDMAFQLLAFFILTFQTPSTESRIDLELPAQPQAIVAPVASDSRQLSQFPRLEDSRFDLGLDDRLILKVVADPDGRIASMSLAEGGTPVADLNDLFIRVARYAEALGEESPLTVVLRADDRLRHEEASRILERLAAAGVGSIRLEGLPANSSGDIRP</sequence>
<keyword evidence="7" id="KW-0653">Protein transport</keyword>
<keyword evidence="4 7" id="KW-0812">Transmembrane</keyword>
<dbReference type="RefSeq" id="WP_013566178.1">
    <property type="nucleotide sequence ID" value="NC_014962.1"/>
</dbReference>
<reference evidence="9 10" key="2">
    <citation type="journal article" date="2011" name="Stand. Genomic Sci.">
        <title>Complete genome sequence of Isosphaera pallida type strain (IS1B).</title>
        <authorList>
            <consortium name="US DOE Joint Genome Institute (JGI-PGF)"/>
            <person name="Goker M."/>
            <person name="Cleland D."/>
            <person name="Saunders E."/>
            <person name="Lapidus A."/>
            <person name="Nolan M."/>
            <person name="Lucas S."/>
            <person name="Hammon N."/>
            <person name="Deshpande S."/>
            <person name="Cheng J.F."/>
            <person name="Tapia R."/>
            <person name="Han C."/>
            <person name="Goodwin L."/>
            <person name="Pitluck S."/>
            <person name="Liolios K."/>
            <person name="Pagani I."/>
            <person name="Ivanova N."/>
            <person name="Mavromatis K."/>
            <person name="Pati A."/>
            <person name="Chen A."/>
            <person name="Palaniappan K."/>
            <person name="Land M."/>
            <person name="Hauser L."/>
            <person name="Chang Y.J."/>
            <person name="Jeffries C.D."/>
            <person name="Detter J.C."/>
            <person name="Beck B."/>
            <person name="Woyke T."/>
            <person name="Bristow J."/>
            <person name="Eisen J.A."/>
            <person name="Markowitz V."/>
            <person name="Hugenholtz P."/>
            <person name="Kyrpides N.C."/>
            <person name="Klenk H.P."/>
        </authorList>
    </citation>
    <scope>NUCLEOTIDE SEQUENCE [LARGE SCALE GENOMIC DNA]</scope>
    <source>
        <strain evidence="10">ATCC 43644 / DSM 9630 / IS1B</strain>
    </source>
</reference>
<dbReference type="OrthoDB" id="9789920at2"/>
<name>E8R5Y8_ISOPI</name>
<evidence type="ECO:0000256" key="1">
    <source>
        <dbReference type="ARBA" id="ARBA00004162"/>
    </source>
</evidence>
<dbReference type="STRING" id="575540.Isop_3328"/>
<dbReference type="InterPro" id="IPR003400">
    <property type="entry name" value="ExbD"/>
</dbReference>
<evidence type="ECO:0000256" key="7">
    <source>
        <dbReference type="RuleBase" id="RU003879"/>
    </source>
</evidence>
<evidence type="ECO:0000313" key="9">
    <source>
        <dbReference type="EMBL" id="ADV63890.1"/>
    </source>
</evidence>
<dbReference type="Proteomes" id="UP000008631">
    <property type="component" value="Chromosome"/>
</dbReference>
<protein>
    <submittedName>
        <fullName evidence="9">Biopolymer transport protein ExbD/TolR</fullName>
    </submittedName>
</protein>
<reference key="1">
    <citation type="submission" date="2010-11" db="EMBL/GenBank/DDBJ databases">
        <title>The complete sequence of chromosome of Isophaera pallida ATCC 43644.</title>
        <authorList>
            <consortium name="US DOE Joint Genome Institute (JGI-PGF)"/>
            <person name="Lucas S."/>
            <person name="Copeland A."/>
            <person name="Lapidus A."/>
            <person name="Bruce D."/>
            <person name="Goodwin L."/>
            <person name="Pitluck S."/>
            <person name="Kyrpides N."/>
            <person name="Mavromatis K."/>
            <person name="Pagani I."/>
            <person name="Ivanova N."/>
            <person name="Saunders E."/>
            <person name="Brettin T."/>
            <person name="Detter J.C."/>
            <person name="Han C."/>
            <person name="Tapia R."/>
            <person name="Land M."/>
            <person name="Hauser L."/>
            <person name="Markowitz V."/>
            <person name="Cheng J.-F."/>
            <person name="Hugenholtz P."/>
            <person name="Woyke T."/>
            <person name="Wu D."/>
            <person name="Eisen J.A."/>
        </authorList>
    </citation>
    <scope>NUCLEOTIDE SEQUENCE</scope>
    <source>
        <strain>ATCC 43644</strain>
    </source>
</reference>
<dbReference type="InParanoid" id="E8R5Y8"/>
<keyword evidence="10" id="KW-1185">Reference proteome</keyword>
<keyword evidence="5" id="KW-1133">Transmembrane helix</keyword>
<evidence type="ECO:0000256" key="5">
    <source>
        <dbReference type="ARBA" id="ARBA00022989"/>
    </source>
</evidence>
<feature type="compositionally biased region" description="Pro residues" evidence="8">
    <location>
        <begin position="1"/>
        <end position="13"/>
    </location>
</feature>
<evidence type="ECO:0000256" key="2">
    <source>
        <dbReference type="ARBA" id="ARBA00005811"/>
    </source>
</evidence>
<gene>
    <name evidence="9" type="ordered locus">Isop_3328</name>
</gene>
<organism evidence="9 10">
    <name type="scientific">Isosphaera pallida (strain ATCC 43644 / DSM 9630 / IS1B)</name>
    <dbReference type="NCBI Taxonomy" id="575540"/>
    <lineage>
        <taxon>Bacteria</taxon>
        <taxon>Pseudomonadati</taxon>
        <taxon>Planctomycetota</taxon>
        <taxon>Planctomycetia</taxon>
        <taxon>Isosphaerales</taxon>
        <taxon>Isosphaeraceae</taxon>
        <taxon>Isosphaera</taxon>
    </lineage>
</organism>
<comment type="subcellular location">
    <subcellularLocation>
        <location evidence="1">Cell membrane</location>
        <topology evidence="1">Single-pass membrane protein</topology>
    </subcellularLocation>
    <subcellularLocation>
        <location evidence="7">Cell membrane</location>
        <topology evidence="7">Single-pass type II membrane protein</topology>
    </subcellularLocation>
</comment>